<dbReference type="CDD" id="cd00084">
    <property type="entry name" value="HMG-box_SF"/>
    <property type="match status" value="1"/>
</dbReference>
<evidence type="ECO:0000256" key="1">
    <source>
        <dbReference type="SAM" id="MobiDB-lite"/>
    </source>
</evidence>
<keyword evidence="4" id="KW-1185">Reference proteome</keyword>
<comment type="caution">
    <text evidence="3">The sequence shown here is derived from an EMBL/GenBank/DDBJ whole genome shotgun (WGS) entry which is preliminary data.</text>
</comment>
<gene>
    <name evidence="2" type="ORF">PGT21_012260</name>
    <name evidence="3" type="ORF">PGTUg99_020449</name>
</gene>
<feature type="region of interest" description="Disordered" evidence="1">
    <location>
        <begin position="58"/>
        <end position="91"/>
    </location>
</feature>
<dbReference type="Proteomes" id="UP000324748">
    <property type="component" value="Unassembled WGS sequence"/>
</dbReference>
<reference evidence="4 5" key="1">
    <citation type="submission" date="2019-05" db="EMBL/GenBank/DDBJ databases">
        <title>Emergence of the Ug99 lineage of the wheat stem rust pathogen through somatic hybridization.</title>
        <authorList>
            <person name="Li F."/>
            <person name="Upadhyaya N.M."/>
            <person name="Sperschneider J."/>
            <person name="Matny O."/>
            <person name="Nguyen-Phuc H."/>
            <person name="Mago R."/>
            <person name="Raley C."/>
            <person name="Miller M.E."/>
            <person name="Silverstein K.A.T."/>
            <person name="Henningsen E."/>
            <person name="Hirsch C.D."/>
            <person name="Visser B."/>
            <person name="Pretorius Z.A."/>
            <person name="Steffenson B.J."/>
            <person name="Schwessinger B."/>
            <person name="Dodds P.N."/>
            <person name="Figueroa M."/>
        </authorList>
    </citation>
    <scope>NUCLEOTIDE SEQUENCE [LARGE SCALE GENOMIC DNA]</scope>
    <source>
        <strain evidence="2">21-0</strain>
        <strain evidence="3 5">Ug99</strain>
    </source>
</reference>
<evidence type="ECO:0000313" key="3">
    <source>
        <dbReference type="EMBL" id="KAA1131169.1"/>
    </source>
</evidence>
<feature type="region of interest" description="Disordered" evidence="1">
    <location>
        <begin position="449"/>
        <end position="493"/>
    </location>
</feature>
<evidence type="ECO:0000313" key="4">
    <source>
        <dbReference type="Proteomes" id="UP000324748"/>
    </source>
</evidence>
<name>A0A5B0S102_PUCGR</name>
<organism evidence="3 5">
    <name type="scientific">Puccinia graminis f. sp. tritici</name>
    <dbReference type="NCBI Taxonomy" id="56615"/>
    <lineage>
        <taxon>Eukaryota</taxon>
        <taxon>Fungi</taxon>
        <taxon>Dikarya</taxon>
        <taxon>Basidiomycota</taxon>
        <taxon>Pucciniomycotina</taxon>
        <taxon>Pucciniomycetes</taxon>
        <taxon>Pucciniales</taxon>
        <taxon>Pucciniaceae</taxon>
        <taxon>Puccinia</taxon>
    </lineage>
</organism>
<sequence length="493" mass="54261">MPPCSVVHILPPQYQDNFNRPILDTRSPIPSLNQHAAILQTGTTAPIIDHLENSASQTPQLDVQVPAPPPSNSLTQPPSKKRKHTVESNESMLPQPIDILLKKSYNELVTHAQENSKGSMSQADRDFFLEFYEEQRKLLAIKAIEHQLSMPMVDAFLGKRLALKGPNCWNQFLKTPEARAIFKETGGVDDQSAMKKVSELWHKLTPEEKKGFANKIDDGLTDEERALDDDNSEELIVPVEPAAPSTSGKDSVPTSGQLSVRTEGSFRHDYFTVQNFVNDFVAKATHISATHNSQFVVFAVSTHLGPSSYQISQCTPGANVFLTYSKDVDAENHYAARFQSHITGYNVAQIAELADKTPKKNLKKPSHEVKVTARMTSLIKAKTEGVVKRWPWTDTVSRLAEIGFEIALAPSARINFDWITQPSRQLKVEHIDSLHLDLDDQLIDILRIPHNPPGGTHRASPRGLGGGGPTGNVNGSLSQAGNPTNTNEGGADD</sequence>
<protein>
    <submittedName>
        <fullName evidence="3">Uncharacterized protein</fullName>
    </submittedName>
</protein>
<dbReference type="AlphaFoldDB" id="A0A5B0S102"/>
<feature type="compositionally biased region" description="Polar residues" evidence="1">
    <location>
        <begin position="476"/>
        <end position="493"/>
    </location>
</feature>
<dbReference type="Proteomes" id="UP000325313">
    <property type="component" value="Unassembled WGS sequence"/>
</dbReference>
<evidence type="ECO:0000313" key="2">
    <source>
        <dbReference type="EMBL" id="KAA1094180.1"/>
    </source>
</evidence>
<dbReference type="EMBL" id="VDEP01000104">
    <property type="protein sequence ID" value="KAA1131169.1"/>
    <property type="molecule type" value="Genomic_DNA"/>
</dbReference>
<dbReference type="EMBL" id="VSWC01000079">
    <property type="protein sequence ID" value="KAA1094180.1"/>
    <property type="molecule type" value="Genomic_DNA"/>
</dbReference>
<accession>A0A5B0S102</accession>
<proteinExistence type="predicted"/>
<evidence type="ECO:0000313" key="5">
    <source>
        <dbReference type="Proteomes" id="UP000325313"/>
    </source>
</evidence>
<dbReference type="OrthoDB" id="2499834at2759"/>